<reference evidence="1" key="1">
    <citation type="submission" date="2014-11" db="EMBL/GenBank/DDBJ databases">
        <authorList>
            <person name="Amaro Gonzalez C."/>
        </authorList>
    </citation>
    <scope>NUCLEOTIDE SEQUENCE</scope>
</reference>
<dbReference type="AlphaFoldDB" id="A0A0E9V3X9"/>
<evidence type="ECO:0000313" key="1">
    <source>
        <dbReference type="EMBL" id="JAH72814.1"/>
    </source>
</evidence>
<organism evidence="1">
    <name type="scientific">Anguilla anguilla</name>
    <name type="common">European freshwater eel</name>
    <name type="synonym">Muraena anguilla</name>
    <dbReference type="NCBI Taxonomy" id="7936"/>
    <lineage>
        <taxon>Eukaryota</taxon>
        <taxon>Metazoa</taxon>
        <taxon>Chordata</taxon>
        <taxon>Craniata</taxon>
        <taxon>Vertebrata</taxon>
        <taxon>Euteleostomi</taxon>
        <taxon>Actinopterygii</taxon>
        <taxon>Neopterygii</taxon>
        <taxon>Teleostei</taxon>
        <taxon>Anguilliformes</taxon>
        <taxon>Anguillidae</taxon>
        <taxon>Anguilla</taxon>
    </lineage>
</organism>
<name>A0A0E9V3X9_ANGAN</name>
<sequence length="29" mass="3213">MEDIRFPRTLAPEGKSLLSGLLKKDPRSG</sequence>
<reference evidence="1" key="2">
    <citation type="journal article" date="2015" name="Fish Shellfish Immunol.">
        <title>Early steps in the European eel (Anguilla anguilla)-Vibrio vulnificus interaction in the gills: Role of the RtxA13 toxin.</title>
        <authorList>
            <person name="Callol A."/>
            <person name="Pajuelo D."/>
            <person name="Ebbesson L."/>
            <person name="Teles M."/>
            <person name="MacKenzie S."/>
            <person name="Amaro C."/>
        </authorList>
    </citation>
    <scope>NUCLEOTIDE SEQUENCE</scope>
</reference>
<proteinExistence type="predicted"/>
<accession>A0A0E9V3X9</accession>
<protein>
    <submittedName>
        <fullName evidence="1">Uncharacterized protein</fullName>
    </submittedName>
</protein>
<dbReference type="EMBL" id="GBXM01035763">
    <property type="protein sequence ID" value="JAH72814.1"/>
    <property type="molecule type" value="Transcribed_RNA"/>
</dbReference>